<keyword evidence="5 8" id="KW-1133">Transmembrane helix</keyword>
<evidence type="ECO:0000256" key="5">
    <source>
        <dbReference type="ARBA" id="ARBA00022989"/>
    </source>
</evidence>
<feature type="non-terminal residue" evidence="10">
    <location>
        <position position="1"/>
    </location>
</feature>
<feature type="non-terminal residue" evidence="10">
    <location>
        <position position="279"/>
    </location>
</feature>
<dbReference type="OrthoDB" id="418595at2759"/>
<dbReference type="GO" id="GO:0016020">
    <property type="term" value="C:membrane"/>
    <property type="evidence" value="ECO:0007669"/>
    <property type="project" value="UniProtKB-SubCell"/>
</dbReference>
<proteinExistence type="inferred from homology"/>
<dbReference type="InterPro" id="IPR022764">
    <property type="entry name" value="Peptidase_S54_rhomboid_dom"/>
</dbReference>
<evidence type="ECO:0000256" key="7">
    <source>
        <dbReference type="SAM" id="MobiDB-lite"/>
    </source>
</evidence>
<evidence type="ECO:0000313" key="10">
    <source>
        <dbReference type="EMBL" id="RFU35898.1"/>
    </source>
</evidence>
<dbReference type="SUPFAM" id="SSF144091">
    <property type="entry name" value="Rhomboid-like"/>
    <property type="match status" value="1"/>
</dbReference>
<dbReference type="OMA" id="ECEISWR"/>
<feature type="domain" description="Peptidase S54 rhomboid" evidence="9">
    <location>
        <begin position="116"/>
        <end position="262"/>
    </location>
</feature>
<feature type="region of interest" description="Disordered" evidence="7">
    <location>
        <begin position="1"/>
        <end position="59"/>
    </location>
</feature>
<keyword evidence="11" id="KW-1185">Reference proteome</keyword>
<evidence type="ECO:0000256" key="8">
    <source>
        <dbReference type="SAM" id="Phobius"/>
    </source>
</evidence>
<dbReference type="STRING" id="5539.A0A3E2HR99"/>
<feature type="transmembrane region" description="Helical" evidence="8">
    <location>
        <begin position="212"/>
        <end position="236"/>
    </location>
</feature>
<evidence type="ECO:0000256" key="3">
    <source>
        <dbReference type="ARBA" id="ARBA00022692"/>
    </source>
</evidence>
<keyword evidence="4" id="KW-0378">Hydrolase</keyword>
<reference evidence="10 11" key="1">
    <citation type="submission" date="2018-05" db="EMBL/GenBank/DDBJ databases">
        <title>Draft genome sequence of Scytalidium lignicola DSM 105466, a ubiquitous saprotrophic fungus.</title>
        <authorList>
            <person name="Buettner E."/>
            <person name="Gebauer A.M."/>
            <person name="Hofrichter M."/>
            <person name="Liers C."/>
            <person name="Kellner H."/>
        </authorList>
    </citation>
    <scope>NUCLEOTIDE SEQUENCE [LARGE SCALE GENOMIC DNA]</scope>
    <source>
        <strain evidence="10 11">DSM 105466</strain>
    </source>
</reference>
<name>A0A3E2HR99_SCYLI</name>
<sequence length="279" mass="31289">MVHRQQRHFTVSREYLANGSPKSYKAPARDRKNVAPFDTKSSLPKKTNEDPEDPDEPHTKTGQFVIGGIILACCTVTSWYLTTTNTHDMGERNAPRKKDQFFEDNFILSRRNIQEGRWWTIVTSSFAHTSIPHLMVNMFCLWSAGPLLYGVLGPAKFAVLYLGSSITGSALQLSWWAHEKRPTWIGAVGASGSLTGIFTFAAGLWPNMRMSLLFFIPMRLWQGIAAFTGFSVTALAEGWFPSIGHADHLGGMAFGAAYAGYLLFRMRKGKQTPRYLMRK</sequence>
<dbReference type="AlphaFoldDB" id="A0A3E2HR99"/>
<dbReference type="EMBL" id="NCSJ02000004">
    <property type="protein sequence ID" value="RFU35898.1"/>
    <property type="molecule type" value="Genomic_DNA"/>
</dbReference>
<comment type="caution">
    <text evidence="10">The sequence shown here is derived from an EMBL/GenBank/DDBJ whole genome shotgun (WGS) entry which is preliminary data.</text>
</comment>
<dbReference type="PANTHER" id="PTHR43731:SF14">
    <property type="entry name" value="PRESENILIN-ASSOCIATED RHOMBOID-LIKE PROTEIN, MITOCHONDRIAL"/>
    <property type="match status" value="1"/>
</dbReference>
<organism evidence="10 11">
    <name type="scientific">Scytalidium lignicola</name>
    <name type="common">Hyphomycete</name>
    <dbReference type="NCBI Taxonomy" id="5539"/>
    <lineage>
        <taxon>Eukaryota</taxon>
        <taxon>Fungi</taxon>
        <taxon>Dikarya</taxon>
        <taxon>Ascomycota</taxon>
        <taxon>Pezizomycotina</taxon>
        <taxon>Leotiomycetes</taxon>
        <taxon>Leotiomycetes incertae sedis</taxon>
        <taxon>Scytalidium</taxon>
    </lineage>
</organism>
<dbReference type="Pfam" id="PF01694">
    <property type="entry name" value="Rhomboid"/>
    <property type="match status" value="1"/>
</dbReference>
<evidence type="ECO:0000256" key="2">
    <source>
        <dbReference type="ARBA" id="ARBA00009045"/>
    </source>
</evidence>
<evidence type="ECO:0000313" key="11">
    <source>
        <dbReference type="Proteomes" id="UP000258309"/>
    </source>
</evidence>
<dbReference type="InterPro" id="IPR035952">
    <property type="entry name" value="Rhomboid-like_sf"/>
</dbReference>
<dbReference type="Proteomes" id="UP000258309">
    <property type="component" value="Unassembled WGS sequence"/>
</dbReference>
<evidence type="ECO:0000259" key="9">
    <source>
        <dbReference type="Pfam" id="PF01694"/>
    </source>
</evidence>
<dbReference type="InterPro" id="IPR050925">
    <property type="entry name" value="Rhomboid_protease_S54"/>
</dbReference>
<protein>
    <recommendedName>
        <fullName evidence="9">Peptidase S54 rhomboid domain-containing protein</fullName>
    </recommendedName>
</protein>
<dbReference type="PANTHER" id="PTHR43731">
    <property type="entry name" value="RHOMBOID PROTEASE"/>
    <property type="match status" value="1"/>
</dbReference>
<gene>
    <name evidence="10" type="ORF">B7463_g464</name>
</gene>
<comment type="similarity">
    <text evidence="2">Belongs to the peptidase S54 family.</text>
</comment>
<dbReference type="GO" id="GO:0004252">
    <property type="term" value="F:serine-type endopeptidase activity"/>
    <property type="evidence" value="ECO:0007669"/>
    <property type="project" value="InterPro"/>
</dbReference>
<evidence type="ECO:0000256" key="4">
    <source>
        <dbReference type="ARBA" id="ARBA00022801"/>
    </source>
</evidence>
<feature type="transmembrane region" description="Helical" evidence="8">
    <location>
        <begin position="248"/>
        <end position="264"/>
    </location>
</feature>
<evidence type="ECO:0000256" key="1">
    <source>
        <dbReference type="ARBA" id="ARBA00004141"/>
    </source>
</evidence>
<evidence type="ECO:0000256" key="6">
    <source>
        <dbReference type="ARBA" id="ARBA00023136"/>
    </source>
</evidence>
<keyword evidence="3 8" id="KW-0812">Transmembrane</keyword>
<feature type="transmembrane region" description="Helical" evidence="8">
    <location>
        <begin position="134"/>
        <end position="152"/>
    </location>
</feature>
<dbReference type="Gene3D" id="1.20.1540.10">
    <property type="entry name" value="Rhomboid-like"/>
    <property type="match status" value="1"/>
</dbReference>
<feature type="transmembrane region" description="Helical" evidence="8">
    <location>
        <begin position="184"/>
        <end position="205"/>
    </location>
</feature>
<accession>A0A3E2HR99</accession>
<keyword evidence="6 8" id="KW-0472">Membrane</keyword>
<comment type="subcellular location">
    <subcellularLocation>
        <location evidence="1">Membrane</location>
        <topology evidence="1">Multi-pass membrane protein</topology>
    </subcellularLocation>
</comment>